<evidence type="ECO:0000313" key="3">
    <source>
        <dbReference type="Proteomes" id="UP000677918"/>
    </source>
</evidence>
<comment type="caution">
    <text evidence="2">The sequence shown here is derived from an EMBL/GenBank/DDBJ whole genome shotgun (WGS) entry which is preliminary data.</text>
</comment>
<sequence>MNKILKLIFQRIFALAIVASILFVFYHLGMLAFEYTNDQSDNFEIKVSK</sequence>
<dbReference type="EMBL" id="BOVK01000003">
    <property type="protein sequence ID" value="GIQ67438.1"/>
    <property type="molecule type" value="Genomic_DNA"/>
</dbReference>
<gene>
    <name evidence="2" type="ORF">XYCOK13_02620</name>
</gene>
<keyword evidence="3" id="KW-1185">Reference proteome</keyword>
<keyword evidence="1" id="KW-0812">Transmembrane</keyword>
<dbReference type="RefSeq" id="WP_213410026.1">
    <property type="nucleotide sequence ID" value="NZ_BOVK01000003.1"/>
</dbReference>
<keyword evidence="1" id="KW-1133">Transmembrane helix</keyword>
<keyword evidence="1" id="KW-0472">Membrane</keyword>
<evidence type="ECO:0000313" key="2">
    <source>
        <dbReference type="EMBL" id="GIQ67438.1"/>
    </source>
</evidence>
<dbReference type="Proteomes" id="UP000677918">
    <property type="component" value="Unassembled WGS sequence"/>
</dbReference>
<protein>
    <submittedName>
        <fullName evidence="2">Uncharacterized protein</fullName>
    </submittedName>
</protein>
<accession>A0A8J4GYB8</accession>
<organism evidence="2 3">
    <name type="scientific">Xylanibacillus composti</name>
    <dbReference type="NCBI Taxonomy" id="1572762"/>
    <lineage>
        <taxon>Bacteria</taxon>
        <taxon>Bacillati</taxon>
        <taxon>Bacillota</taxon>
        <taxon>Bacilli</taxon>
        <taxon>Bacillales</taxon>
        <taxon>Paenibacillaceae</taxon>
        <taxon>Xylanibacillus</taxon>
    </lineage>
</organism>
<evidence type="ECO:0000256" key="1">
    <source>
        <dbReference type="SAM" id="Phobius"/>
    </source>
</evidence>
<name>A0A8J4GYB8_9BACL</name>
<reference evidence="2" key="1">
    <citation type="submission" date="2021-04" db="EMBL/GenBank/DDBJ databases">
        <title>Draft genome sequence of Xylanibacillus composti strain K13.</title>
        <authorList>
            <person name="Uke A."/>
            <person name="Chhe C."/>
            <person name="Baramee S."/>
            <person name="Kosugi A."/>
        </authorList>
    </citation>
    <scope>NUCLEOTIDE SEQUENCE</scope>
    <source>
        <strain evidence="2">K13</strain>
    </source>
</reference>
<feature type="transmembrane region" description="Helical" evidence="1">
    <location>
        <begin position="12"/>
        <end position="33"/>
    </location>
</feature>
<dbReference type="AlphaFoldDB" id="A0A8J4GYB8"/>
<proteinExistence type="predicted"/>